<dbReference type="EMBL" id="SPHZ02000010">
    <property type="protein sequence ID" value="KAF0897574.1"/>
    <property type="molecule type" value="Genomic_DNA"/>
</dbReference>
<feature type="compositionally biased region" description="Polar residues" evidence="1">
    <location>
        <begin position="56"/>
        <end position="78"/>
    </location>
</feature>
<accession>A0A6G1CCR6</accession>
<protein>
    <submittedName>
        <fullName evidence="2">Uncharacterized protein</fullName>
    </submittedName>
</protein>
<proteinExistence type="predicted"/>
<gene>
    <name evidence="2" type="ORF">E2562_039267</name>
</gene>
<name>A0A6G1CCR6_9ORYZ</name>
<comment type="caution">
    <text evidence="2">The sequence shown here is derived from an EMBL/GenBank/DDBJ whole genome shotgun (WGS) entry which is preliminary data.</text>
</comment>
<evidence type="ECO:0000313" key="2">
    <source>
        <dbReference type="EMBL" id="KAF0897574.1"/>
    </source>
</evidence>
<keyword evidence="3" id="KW-1185">Reference proteome</keyword>
<dbReference type="Proteomes" id="UP000479710">
    <property type="component" value="Unassembled WGS sequence"/>
</dbReference>
<organism evidence="2 3">
    <name type="scientific">Oryza meyeriana var. granulata</name>
    <dbReference type="NCBI Taxonomy" id="110450"/>
    <lineage>
        <taxon>Eukaryota</taxon>
        <taxon>Viridiplantae</taxon>
        <taxon>Streptophyta</taxon>
        <taxon>Embryophyta</taxon>
        <taxon>Tracheophyta</taxon>
        <taxon>Spermatophyta</taxon>
        <taxon>Magnoliopsida</taxon>
        <taxon>Liliopsida</taxon>
        <taxon>Poales</taxon>
        <taxon>Poaceae</taxon>
        <taxon>BOP clade</taxon>
        <taxon>Oryzoideae</taxon>
        <taxon>Oryzeae</taxon>
        <taxon>Oryzinae</taxon>
        <taxon>Oryza</taxon>
        <taxon>Oryza meyeriana</taxon>
    </lineage>
</organism>
<feature type="region of interest" description="Disordered" evidence="1">
    <location>
        <begin position="106"/>
        <end position="125"/>
    </location>
</feature>
<reference evidence="2 3" key="1">
    <citation type="submission" date="2019-11" db="EMBL/GenBank/DDBJ databases">
        <title>Whole genome sequence of Oryza granulata.</title>
        <authorList>
            <person name="Li W."/>
        </authorList>
    </citation>
    <scope>NUCLEOTIDE SEQUENCE [LARGE SCALE GENOMIC DNA]</scope>
    <source>
        <strain evidence="3">cv. Menghai</strain>
        <tissue evidence="2">Leaf</tissue>
    </source>
</reference>
<feature type="region of interest" description="Disordered" evidence="1">
    <location>
        <begin position="56"/>
        <end position="96"/>
    </location>
</feature>
<evidence type="ECO:0000256" key="1">
    <source>
        <dbReference type="SAM" id="MobiDB-lite"/>
    </source>
</evidence>
<dbReference type="AlphaFoldDB" id="A0A6G1CCR6"/>
<sequence>MRTTWVVLGSDGAARVRSRGRGLRCRRRRPPLGEPPHVVVKLREIGDRLRRDTCQESANCSPCRSGSDMTSTDQSRNQGIREVAWSGRGVTAPWKRNRTSGGWCRSMCGGRRSGEGPEPEGEWKRKPCARSIGYAWDRSGWL</sequence>
<evidence type="ECO:0000313" key="3">
    <source>
        <dbReference type="Proteomes" id="UP000479710"/>
    </source>
</evidence>